<evidence type="ECO:0000313" key="1">
    <source>
        <dbReference type="EMBL" id="PLT29637.1"/>
    </source>
</evidence>
<evidence type="ECO:0000313" key="2">
    <source>
        <dbReference type="Proteomes" id="UP000234748"/>
    </source>
</evidence>
<proteinExistence type="predicted"/>
<dbReference type="Proteomes" id="UP000234748">
    <property type="component" value="Unassembled WGS sequence"/>
</dbReference>
<dbReference type="OrthoDB" id="359066at2"/>
<dbReference type="EMBL" id="PGUY01000037">
    <property type="protein sequence ID" value="PLT29637.1"/>
    <property type="molecule type" value="Genomic_DNA"/>
</dbReference>
<reference evidence="1 2" key="1">
    <citation type="submission" date="2017-11" db="EMBL/GenBank/DDBJ databases">
        <title>Comparitive Functional Genomics of Dry Heat Resistant strains isolated from the Viking Spacecraft.</title>
        <authorList>
            <person name="Seuylemezian A."/>
            <person name="Cooper K."/>
            <person name="Vaishampayan P."/>
        </authorList>
    </citation>
    <scope>NUCLEOTIDE SEQUENCE [LARGE SCALE GENOMIC DNA]</scope>
    <source>
        <strain evidence="1 2">V1-29</strain>
    </source>
</reference>
<name>A0A2N5M5K6_9BACI</name>
<keyword evidence="2" id="KW-1185">Reference proteome</keyword>
<accession>A0A2N5M5K6</accession>
<comment type="caution">
    <text evidence="1">The sequence shown here is derived from an EMBL/GenBank/DDBJ whole genome shotgun (WGS) entry which is preliminary data.</text>
</comment>
<protein>
    <submittedName>
        <fullName evidence="1">2-oxoglutarate dehydrogenase E1</fullName>
    </submittedName>
</protein>
<dbReference type="SUPFAM" id="SSF88697">
    <property type="entry name" value="PUA domain-like"/>
    <property type="match status" value="1"/>
</dbReference>
<organism evidence="1 2">
    <name type="scientific">Peribacillus deserti</name>
    <dbReference type="NCBI Taxonomy" id="673318"/>
    <lineage>
        <taxon>Bacteria</taxon>
        <taxon>Bacillati</taxon>
        <taxon>Bacillota</taxon>
        <taxon>Bacilli</taxon>
        <taxon>Bacillales</taxon>
        <taxon>Bacillaceae</taxon>
        <taxon>Peribacillus</taxon>
    </lineage>
</organism>
<dbReference type="InterPro" id="IPR015947">
    <property type="entry name" value="PUA-like_sf"/>
</dbReference>
<sequence length="143" mass="16139">MKVLSMIQPWASLFVIGEAKYETRTWRTKYRGPLAIHTSKKVDKPACRLDGVEALLNKHGYTVDNLPTGMIIGVCTLQNCIRVVENNGTWAVLEDGRIISGNDLFLGDYSVGGYVWEIEDMRQLDEYIPAKGQLGLWEYNGEI</sequence>
<dbReference type="CDD" id="cd06554">
    <property type="entry name" value="ASCH_ASC-1_like"/>
    <property type="match status" value="1"/>
</dbReference>
<dbReference type="RefSeq" id="WP_101642470.1">
    <property type="nucleotide sequence ID" value="NZ_PGUY01000037.1"/>
</dbReference>
<dbReference type="Gene3D" id="2.30.130.30">
    <property type="entry name" value="Hypothetical protein"/>
    <property type="match status" value="1"/>
</dbReference>
<gene>
    <name evidence="1" type="ORF">CUU66_12075</name>
</gene>
<dbReference type="AlphaFoldDB" id="A0A2N5M5K6"/>